<protein>
    <recommendedName>
        <fullName evidence="3">D-aminoacyl-tRNA deacylase</fullName>
        <shortName evidence="3">DTD</shortName>
        <ecNumber evidence="3">3.1.1.96</ecNumber>
    </recommendedName>
    <alternativeName>
        <fullName evidence="3">Gly-tRNA(Ala) deacylase</fullName>
        <ecNumber evidence="3">3.1.1.-</ecNumber>
    </alternativeName>
</protein>
<comment type="similarity">
    <text evidence="1 3">Belongs to the DTD family.</text>
</comment>
<feature type="short sequence motif" description="Gly-cisPro motif, important for rejection of L-amino acids" evidence="3">
    <location>
        <begin position="136"/>
        <end position="137"/>
    </location>
</feature>
<comment type="catalytic activity">
    <reaction evidence="3">
        <text>glycyl-tRNA(Ala) + H2O = tRNA(Ala) + glycine + H(+)</text>
        <dbReference type="Rhea" id="RHEA:53744"/>
        <dbReference type="Rhea" id="RHEA-COMP:9657"/>
        <dbReference type="Rhea" id="RHEA-COMP:13640"/>
        <dbReference type="ChEBI" id="CHEBI:15377"/>
        <dbReference type="ChEBI" id="CHEBI:15378"/>
        <dbReference type="ChEBI" id="CHEBI:57305"/>
        <dbReference type="ChEBI" id="CHEBI:78442"/>
        <dbReference type="ChEBI" id="CHEBI:78522"/>
    </reaction>
</comment>
<keyword evidence="2 3" id="KW-0694">RNA-binding</keyword>
<dbReference type="KEGG" id="sfq:C7J90_09730"/>
<evidence type="ECO:0000313" key="5">
    <source>
        <dbReference type="EMBL" id="REH92988.1"/>
    </source>
</evidence>
<organism evidence="5 8">
    <name type="scientific">Staphylococcus felis</name>
    <dbReference type="NCBI Taxonomy" id="46127"/>
    <lineage>
        <taxon>Bacteria</taxon>
        <taxon>Bacillati</taxon>
        <taxon>Bacillota</taxon>
        <taxon>Bacilli</taxon>
        <taxon>Bacillales</taxon>
        <taxon>Staphylococcaceae</taxon>
        <taxon>Staphylococcus</taxon>
    </lineage>
</organism>
<keyword evidence="3" id="KW-0820">tRNA-binding</keyword>
<evidence type="ECO:0000256" key="1">
    <source>
        <dbReference type="ARBA" id="ARBA00009673"/>
    </source>
</evidence>
<evidence type="ECO:0000313" key="4">
    <source>
        <dbReference type="EMBL" id="MBH9580957.1"/>
    </source>
</evidence>
<dbReference type="Proteomes" id="UP000256562">
    <property type="component" value="Unassembled WGS sequence"/>
</dbReference>
<dbReference type="InterPro" id="IPR003732">
    <property type="entry name" value="Daa-tRNA_deacyls_DTD"/>
</dbReference>
<dbReference type="SUPFAM" id="SSF69500">
    <property type="entry name" value="DTD-like"/>
    <property type="match status" value="1"/>
</dbReference>
<gene>
    <name evidence="3" type="primary">dtd</name>
    <name evidence="6" type="ORF">DOS76_09905</name>
    <name evidence="5" type="ORF">DOS83_09595</name>
    <name evidence="4" type="ORF">I9026_06170</name>
</gene>
<dbReference type="GO" id="GO:0043908">
    <property type="term" value="F:Ser(Gly)-tRNA(Ala) hydrolase activity"/>
    <property type="evidence" value="ECO:0007669"/>
    <property type="project" value="UniProtKB-UniRule"/>
</dbReference>
<dbReference type="HAMAP" id="MF_00518">
    <property type="entry name" value="Deacylase_Dtd"/>
    <property type="match status" value="1"/>
</dbReference>
<dbReference type="Gene3D" id="3.50.80.10">
    <property type="entry name" value="D-tyrosyl-tRNA(Tyr) deacylase"/>
    <property type="match status" value="1"/>
</dbReference>
<dbReference type="GO" id="GO:0019478">
    <property type="term" value="P:D-amino acid catabolic process"/>
    <property type="evidence" value="ECO:0007669"/>
    <property type="project" value="UniProtKB-UniRule"/>
</dbReference>
<dbReference type="NCBIfam" id="TIGR00256">
    <property type="entry name" value="D-aminoacyl-tRNA deacylase"/>
    <property type="match status" value="1"/>
</dbReference>
<reference evidence="7 8" key="1">
    <citation type="journal article" date="2018" name="Vet. Microbiol.">
        <title>Characterisation of Staphylococcus felis isolated from cats using whole genome sequencing.</title>
        <authorList>
            <person name="Worthing K."/>
            <person name="Pang S."/>
            <person name="Trott D.J."/>
            <person name="Abraham S."/>
            <person name="Coombs G.W."/>
            <person name="Jordan D."/>
            <person name="McIntyre L."/>
            <person name="Davies M.R."/>
            <person name="Norris J."/>
        </authorList>
    </citation>
    <scope>NUCLEOTIDE SEQUENCE [LARGE SCALE GENOMIC DNA]</scope>
    <source>
        <strain evidence="6 7">F25</strain>
        <strain evidence="5 8">F9</strain>
    </source>
</reference>
<evidence type="ECO:0000256" key="2">
    <source>
        <dbReference type="ARBA" id="ARBA00022884"/>
    </source>
</evidence>
<comment type="caution">
    <text evidence="5">The sequence shown here is derived from an EMBL/GenBank/DDBJ whole genome shotgun (WGS) entry which is preliminary data.</text>
</comment>
<dbReference type="EMBL" id="QKXQ01000436">
    <property type="protein sequence ID" value="REH92988.1"/>
    <property type="molecule type" value="Genomic_DNA"/>
</dbReference>
<dbReference type="PANTHER" id="PTHR10472">
    <property type="entry name" value="D-TYROSYL-TRNA TYR DEACYLASE"/>
    <property type="match status" value="1"/>
</dbReference>
<dbReference type="CDD" id="cd00563">
    <property type="entry name" value="Dtyr_deacylase"/>
    <property type="match status" value="1"/>
</dbReference>
<dbReference type="FunFam" id="3.50.80.10:FF:000001">
    <property type="entry name" value="D-aminoacyl-tRNA deacylase"/>
    <property type="match status" value="1"/>
</dbReference>
<evidence type="ECO:0000313" key="6">
    <source>
        <dbReference type="EMBL" id="REI20059.1"/>
    </source>
</evidence>
<dbReference type="GeneID" id="48058507"/>
<dbReference type="Proteomes" id="UP000597038">
    <property type="component" value="Unassembled WGS sequence"/>
</dbReference>
<dbReference type="GO" id="GO:0051500">
    <property type="term" value="F:D-tyrosyl-tRNA(Tyr) deacylase activity"/>
    <property type="evidence" value="ECO:0007669"/>
    <property type="project" value="TreeGrafter"/>
</dbReference>
<dbReference type="GO" id="GO:0005737">
    <property type="term" value="C:cytoplasm"/>
    <property type="evidence" value="ECO:0007669"/>
    <property type="project" value="UniProtKB-SubCell"/>
</dbReference>
<dbReference type="Pfam" id="PF02580">
    <property type="entry name" value="Tyr_Deacylase"/>
    <property type="match status" value="1"/>
</dbReference>
<dbReference type="Proteomes" id="UP000256337">
    <property type="component" value="Unassembled WGS sequence"/>
</dbReference>
<evidence type="ECO:0000313" key="9">
    <source>
        <dbReference type="Proteomes" id="UP000597038"/>
    </source>
</evidence>
<dbReference type="OrthoDB" id="9801395at2"/>
<dbReference type="AlphaFoldDB" id="A0A2K3ZAE5"/>
<comment type="subunit">
    <text evidence="3">Homodimer.</text>
</comment>
<comment type="function">
    <text evidence="3">An aminoacyl-tRNA editing enzyme that deacylates mischarged D-aminoacyl-tRNAs. Also deacylates mischarged glycyl-tRNA(Ala), protecting cells against glycine mischarging by AlaRS. Acts via tRNA-based rather than protein-based catalysis; rejects L-amino acids rather than detecting D-amino acids in the active site. By recycling D-aminoacyl-tRNA to D-amino acids and free tRNA molecules, this enzyme counteracts the toxicity associated with the formation of D-aminoacyl-tRNA entities in vivo and helps enforce protein L-homochirality.</text>
</comment>
<evidence type="ECO:0000313" key="7">
    <source>
        <dbReference type="Proteomes" id="UP000256337"/>
    </source>
</evidence>
<dbReference type="PANTHER" id="PTHR10472:SF5">
    <property type="entry name" value="D-AMINOACYL-TRNA DEACYLASE 1"/>
    <property type="match status" value="1"/>
</dbReference>
<evidence type="ECO:0000256" key="3">
    <source>
        <dbReference type="HAMAP-Rule" id="MF_00518"/>
    </source>
</evidence>
<proteinExistence type="inferred from homology"/>
<dbReference type="EMBL" id="JAEDAQ010000008">
    <property type="protein sequence ID" value="MBH9580957.1"/>
    <property type="molecule type" value="Genomic_DNA"/>
</dbReference>
<evidence type="ECO:0000313" key="8">
    <source>
        <dbReference type="Proteomes" id="UP000256562"/>
    </source>
</evidence>
<keyword evidence="9" id="KW-1185">Reference proteome</keyword>
<keyword evidence="3" id="KW-0963">Cytoplasm</keyword>
<dbReference type="RefSeq" id="WP_103210022.1">
    <property type="nucleotide sequence ID" value="NZ_CAJUZQ010000003.1"/>
</dbReference>
<dbReference type="EC" id="3.1.1.-" evidence="3"/>
<comment type="catalytic activity">
    <reaction evidence="3">
        <text>a D-aminoacyl-tRNA + H2O = a tRNA + a D-alpha-amino acid + H(+)</text>
        <dbReference type="Rhea" id="RHEA:13953"/>
        <dbReference type="Rhea" id="RHEA-COMP:10123"/>
        <dbReference type="Rhea" id="RHEA-COMP:10124"/>
        <dbReference type="ChEBI" id="CHEBI:15377"/>
        <dbReference type="ChEBI" id="CHEBI:15378"/>
        <dbReference type="ChEBI" id="CHEBI:59871"/>
        <dbReference type="ChEBI" id="CHEBI:78442"/>
        <dbReference type="ChEBI" id="CHEBI:79333"/>
        <dbReference type="EC" id="3.1.1.96"/>
    </reaction>
</comment>
<sequence length="150" mass="16914">MKIIVQRVKSAAVTNENIHHSIHQGFCLLVGISKFDTLQDAHVLARKIVNARLFEDENGKLNHNIQQIQGEILSISQFTLYANVKKGNRPSFTEAMSPKEANQLYEQFNTYLRSHDIPVKTGEFGTDMVIDIENDGPVTVIYESEDGQVI</sequence>
<dbReference type="GO" id="GO:0106026">
    <property type="term" value="F:Gly-tRNA(Ala) deacylase activity"/>
    <property type="evidence" value="ECO:0007669"/>
    <property type="project" value="UniProtKB-UniRule"/>
</dbReference>
<keyword evidence="3 4" id="KW-0378">Hydrolase</keyword>
<dbReference type="GO" id="GO:0000049">
    <property type="term" value="F:tRNA binding"/>
    <property type="evidence" value="ECO:0007669"/>
    <property type="project" value="UniProtKB-UniRule"/>
</dbReference>
<dbReference type="InterPro" id="IPR023509">
    <property type="entry name" value="DTD-like_sf"/>
</dbReference>
<dbReference type="EMBL" id="QKYD01000138">
    <property type="protein sequence ID" value="REI20059.1"/>
    <property type="molecule type" value="Genomic_DNA"/>
</dbReference>
<dbReference type="EC" id="3.1.1.96" evidence="3"/>
<name>A0A2K3ZAE5_9STAP</name>
<comment type="subcellular location">
    <subcellularLocation>
        <location evidence="3">Cytoplasm</location>
    </subcellularLocation>
</comment>
<comment type="domain">
    <text evidence="3">A Gly-cisPro motif from one monomer fits into the active site of the other monomer to allow specific chiral rejection of L-amino acids.</text>
</comment>
<reference evidence="4 9" key="2">
    <citation type="submission" date="2020-12" db="EMBL/GenBank/DDBJ databases">
        <title>Genomic analysis of Staphylococcus felis from a cat with skin infection.</title>
        <authorList>
            <person name="Aslantas O."/>
            <person name="Keskin O."/>
            <person name="Buyukaltay K."/>
            <person name="Gullu Yucetepe A."/>
        </authorList>
    </citation>
    <scope>NUCLEOTIDE SEQUENCE [LARGE SCALE GENOMIC DNA]</scope>
    <source>
        <strain evidence="4 9">HARRANVET</strain>
    </source>
</reference>
<accession>A0A2K3ZAE5</accession>